<organism evidence="4 5">
    <name type="scientific">Solidesulfovibrio magneticus str. Maddingley MBC34</name>
    <dbReference type="NCBI Taxonomy" id="1206767"/>
    <lineage>
        <taxon>Bacteria</taxon>
        <taxon>Pseudomonadati</taxon>
        <taxon>Thermodesulfobacteriota</taxon>
        <taxon>Desulfovibrionia</taxon>
        <taxon>Desulfovibrionales</taxon>
        <taxon>Desulfovibrionaceae</taxon>
        <taxon>Solidesulfovibrio</taxon>
    </lineage>
</organism>
<dbReference type="GO" id="GO:0030170">
    <property type="term" value="F:pyridoxal phosphate binding"/>
    <property type="evidence" value="ECO:0007669"/>
    <property type="project" value="InterPro"/>
</dbReference>
<dbReference type="GO" id="GO:0008483">
    <property type="term" value="F:transaminase activity"/>
    <property type="evidence" value="ECO:0007669"/>
    <property type="project" value="UniProtKB-KW"/>
</dbReference>
<dbReference type="AlphaFoldDB" id="K6GA85"/>
<evidence type="ECO:0000313" key="5">
    <source>
        <dbReference type="Proteomes" id="UP000006272"/>
    </source>
</evidence>
<dbReference type="InterPro" id="IPR015422">
    <property type="entry name" value="PyrdxlP-dep_Trfase_small"/>
</dbReference>
<dbReference type="PATRIC" id="fig|1206767.3.peg.3243"/>
<dbReference type="PANTHER" id="PTHR43713:SF3">
    <property type="entry name" value="GLUTAMATE-1-SEMIALDEHYDE 2,1-AMINOMUTASE 1, CHLOROPLASTIC-RELATED"/>
    <property type="match status" value="1"/>
</dbReference>
<evidence type="ECO:0000313" key="4">
    <source>
        <dbReference type="EMBL" id="EKO38004.1"/>
    </source>
</evidence>
<evidence type="ECO:0000256" key="1">
    <source>
        <dbReference type="ARBA" id="ARBA00001933"/>
    </source>
</evidence>
<dbReference type="PANTHER" id="PTHR43713">
    <property type="entry name" value="GLUTAMATE-1-SEMIALDEHYDE 2,1-AMINOMUTASE"/>
    <property type="match status" value="1"/>
</dbReference>
<reference evidence="4 5" key="1">
    <citation type="submission" date="2012-07" db="EMBL/GenBank/DDBJ databases">
        <title>Draft genome sequence of Desulfovibrio magneticus str. Maddingley MBC34 obtained from a metagenomic sequence of a methanogenic enrichment isolated from coal-seam formation water in Victoria, Australia.</title>
        <authorList>
            <person name="Greenfield P."/>
            <person name="Hendry P."/>
            <person name="Li D."/>
            <person name="Rosewarne C.P."/>
            <person name="Tran-Dinh N."/>
            <person name="Elbourne L.D.H."/>
            <person name="Paulsen I.T."/>
            <person name="Midgley D.J."/>
        </authorList>
    </citation>
    <scope>NUCLEOTIDE SEQUENCE [LARGE SCALE GENOMIC DNA]</scope>
    <source>
        <strain evidence="5">Maddingley MBC34</strain>
    </source>
</reference>
<dbReference type="InterPro" id="IPR005814">
    <property type="entry name" value="Aminotrans_3"/>
</dbReference>
<dbReference type="Pfam" id="PF00202">
    <property type="entry name" value="Aminotran_3"/>
    <property type="match status" value="1"/>
</dbReference>
<dbReference type="SUPFAM" id="SSF53383">
    <property type="entry name" value="PLP-dependent transferases"/>
    <property type="match status" value="1"/>
</dbReference>
<dbReference type="EMBL" id="ALAO01000309">
    <property type="protein sequence ID" value="EKO38004.1"/>
    <property type="molecule type" value="Genomic_DNA"/>
</dbReference>
<dbReference type="Proteomes" id="UP000006272">
    <property type="component" value="Unassembled WGS sequence"/>
</dbReference>
<evidence type="ECO:0000256" key="3">
    <source>
        <dbReference type="RuleBase" id="RU003560"/>
    </source>
</evidence>
<keyword evidence="4" id="KW-0032">Aminotransferase</keyword>
<gene>
    <name evidence="4" type="ORF">B193_3308</name>
</gene>
<comment type="cofactor">
    <cofactor evidence="1">
        <name>pyridoxal 5'-phosphate</name>
        <dbReference type="ChEBI" id="CHEBI:597326"/>
    </cofactor>
</comment>
<sequence length="429" mass="47244">MIPVSEAPRLRLTRSFELFEQARGLVPGGALYTSKPSDFIPGEYPIFFESGRGGRITDADGNEYIDFLCGYGPIILGHREPEVDAAVIAQLTEKGLCLSFSQPCQNELASRLRRLVPCCERAIILKTGSDATTAAIRVARAHTGRLKVMRCGFHGWHDWCVEIKGGVPLKLYEDVYDFAYNDLDELTGLLERHGRETAAIIMTPIGHDMLRPVMEPQPGFLEGVRELADHYGAVLVFDEIRTNFRLGLGGAQQYYGVTPDLAALGKSLANGYALSALVGKAAIMEPAAEQTFIASTYGPNSDAIVAALATLTILERDKALEAIQAKGERFVAAIGDLIERYPVGAVLSGPPSLFCLTFRREKGSRHVTKRDTFFTQLIRRGVFLSPHHHGYLCHRHDDEDLARTLAAMEDALRWVQKTCDTLSPVPSRV</sequence>
<dbReference type="Gene3D" id="3.40.640.10">
    <property type="entry name" value="Type I PLP-dependent aspartate aminotransferase-like (Major domain)"/>
    <property type="match status" value="1"/>
</dbReference>
<comment type="similarity">
    <text evidence="3">Belongs to the class-III pyridoxal-phosphate-dependent aminotransferase family.</text>
</comment>
<evidence type="ECO:0000256" key="2">
    <source>
        <dbReference type="ARBA" id="ARBA00022898"/>
    </source>
</evidence>
<name>K6GA85_9BACT</name>
<comment type="caution">
    <text evidence="4">The sequence shown here is derived from an EMBL/GenBank/DDBJ whole genome shotgun (WGS) entry which is preliminary data.</text>
</comment>
<accession>K6GA85</accession>
<proteinExistence type="inferred from homology"/>
<keyword evidence="4" id="KW-0808">Transferase</keyword>
<dbReference type="InterPro" id="IPR015424">
    <property type="entry name" value="PyrdxlP-dep_Trfase"/>
</dbReference>
<dbReference type="InterPro" id="IPR015421">
    <property type="entry name" value="PyrdxlP-dep_Trfase_major"/>
</dbReference>
<dbReference type="Gene3D" id="3.90.1150.10">
    <property type="entry name" value="Aspartate Aminotransferase, domain 1"/>
    <property type="match status" value="1"/>
</dbReference>
<keyword evidence="2 3" id="KW-0663">Pyridoxal phosphate</keyword>
<protein>
    <submittedName>
        <fullName evidence="4">Glutamate-1-semialdehyde aminotransferase</fullName>
    </submittedName>
</protein>